<dbReference type="RefSeq" id="WP_189208876.1">
    <property type="nucleotide sequence ID" value="NZ_BMRB01000001.1"/>
</dbReference>
<evidence type="ECO:0000313" key="2">
    <source>
        <dbReference type="Proteomes" id="UP000660680"/>
    </source>
</evidence>
<sequence>MRETVAAVRGRLAERVARLIDFRIDLAVGHRLAEHERRFAEERAHHDRRIDEHERRLAEVERVHGWTANELERVIPQVAALEARLAELDDLIAAGPAWRDTEAAPARSLIDEIRREHARIRVRLTGVAQYEERLGRLEERLA</sequence>
<dbReference type="EMBL" id="BMRB01000001">
    <property type="protein sequence ID" value="GGS17803.1"/>
    <property type="molecule type" value="Genomic_DNA"/>
</dbReference>
<dbReference type="Proteomes" id="UP000660680">
    <property type="component" value="Unassembled WGS sequence"/>
</dbReference>
<evidence type="ECO:0000313" key="1">
    <source>
        <dbReference type="EMBL" id="GGS17803.1"/>
    </source>
</evidence>
<comment type="caution">
    <text evidence="1">The sequence shown here is derived from an EMBL/GenBank/DDBJ whole genome shotgun (WGS) entry which is preliminary data.</text>
</comment>
<dbReference type="AlphaFoldDB" id="A0A918L8A1"/>
<protein>
    <submittedName>
        <fullName evidence="1">Uncharacterized protein</fullName>
    </submittedName>
</protein>
<name>A0A918L8A1_9PSEU</name>
<organism evidence="1 2">
    <name type="scientific">Actinokineospora fastidiosa</name>
    <dbReference type="NCBI Taxonomy" id="1816"/>
    <lineage>
        <taxon>Bacteria</taxon>
        <taxon>Bacillati</taxon>
        <taxon>Actinomycetota</taxon>
        <taxon>Actinomycetes</taxon>
        <taxon>Pseudonocardiales</taxon>
        <taxon>Pseudonocardiaceae</taxon>
        <taxon>Actinokineospora</taxon>
    </lineage>
</organism>
<proteinExistence type="predicted"/>
<reference evidence="1" key="2">
    <citation type="submission" date="2020-09" db="EMBL/GenBank/DDBJ databases">
        <authorList>
            <person name="Sun Q."/>
            <person name="Ohkuma M."/>
        </authorList>
    </citation>
    <scope>NUCLEOTIDE SEQUENCE</scope>
    <source>
        <strain evidence="1">JCM 3276</strain>
    </source>
</reference>
<reference evidence="1" key="1">
    <citation type="journal article" date="2014" name="Int. J. Syst. Evol. Microbiol.">
        <title>Complete genome sequence of Corynebacterium casei LMG S-19264T (=DSM 44701T), isolated from a smear-ripened cheese.</title>
        <authorList>
            <consortium name="US DOE Joint Genome Institute (JGI-PGF)"/>
            <person name="Walter F."/>
            <person name="Albersmeier A."/>
            <person name="Kalinowski J."/>
            <person name="Ruckert C."/>
        </authorList>
    </citation>
    <scope>NUCLEOTIDE SEQUENCE</scope>
    <source>
        <strain evidence="1">JCM 3276</strain>
    </source>
</reference>
<keyword evidence="2" id="KW-1185">Reference proteome</keyword>
<gene>
    <name evidence="1" type="ORF">GCM10010171_07890</name>
</gene>
<accession>A0A918L8A1</accession>